<dbReference type="PANTHER" id="PTHR30371">
    <property type="entry name" value="SEC-INDEPENDENT PROTEIN TRANSLOCASE PROTEIN TATC"/>
    <property type="match status" value="1"/>
</dbReference>
<comment type="caution">
    <text evidence="5">Lacks conserved residue(s) required for the propagation of feature annotation.</text>
</comment>
<dbReference type="AlphaFoldDB" id="A0A120CWH7"/>
<dbReference type="PRINTS" id="PR01840">
    <property type="entry name" value="TATCFAMILY"/>
</dbReference>
<keyword evidence="7" id="KW-1185">Reference proteome</keyword>
<keyword evidence="3 5" id="KW-1133">Transmembrane helix</keyword>
<organism evidence="6 7">
    <name type="scientific">Hyphomicrobium sulfonivorans</name>
    <dbReference type="NCBI Taxonomy" id="121290"/>
    <lineage>
        <taxon>Bacteria</taxon>
        <taxon>Pseudomonadati</taxon>
        <taxon>Pseudomonadota</taxon>
        <taxon>Alphaproteobacteria</taxon>
        <taxon>Hyphomicrobiales</taxon>
        <taxon>Hyphomicrobiaceae</taxon>
        <taxon>Hyphomicrobium</taxon>
    </lineage>
</organism>
<dbReference type="GO" id="GO:0009977">
    <property type="term" value="F:proton motive force dependent protein transmembrane transporter activity"/>
    <property type="evidence" value="ECO:0007669"/>
    <property type="project" value="TreeGrafter"/>
</dbReference>
<evidence type="ECO:0000256" key="2">
    <source>
        <dbReference type="ARBA" id="ARBA00022692"/>
    </source>
</evidence>
<dbReference type="HAMAP" id="MF_00902">
    <property type="entry name" value="TatC"/>
    <property type="match status" value="1"/>
</dbReference>
<proteinExistence type="inferred from homology"/>
<evidence type="ECO:0000256" key="1">
    <source>
        <dbReference type="ARBA" id="ARBA00004141"/>
    </source>
</evidence>
<feature type="transmembrane region" description="Helical" evidence="5">
    <location>
        <begin position="182"/>
        <end position="208"/>
    </location>
</feature>
<keyword evidence="5" id="KW-1003">Cell membrane</keyword>
<dbReference type="GO" id="GO:0033281">
    <property type="term" value="C:TAT protein transport complex"/>
    <property type="evidence" value="ECO:0007669"/>
    <property type="project" value="UniProtKB-UniRule"/>
</dbReference>
<dbReference type="RefSeq" id="WP_068461049.1">
    <property type="nucleotide sequence ID" value="NZ_LMTR01000045.1"/>
</dbReference>
<dbReference type="InterPro" id="IPR019820">
    <property type="entry name" value="Sec-indep_translocase_CS"/>
</dbReference>
<evidence type="ECO:0000313" key="6">
    <source>
        <dbReference type="EMBL" id="KWT69374.1"/>
    </source>
</evidence>
<feature type="transmembrane region" description="Helical" evidence="5">
    <location>
        <begin position="131"/>
        <end position="162"/>
    </location>
</feature>
<reference evidence="6 7" key="1">
    <citation type="submission" date="2015-10" db="EMBL/GenBank/DDBJ databases">
        <title>Transcriptomic analysis of a linuron degrading triple-species bacterial consortium.</title>
        <authorList>
            <person name="Albers P."/>
        </authorList>
    </citation>
    <scope>NUCLEOTIDE SEQUENCE [LARGE SCALE GENOMIC DNA]</scope>
    <source>
        <strain evidence="6 7">WDL6</strain>
    </source>
</reference>
<dbReference type="NCBIfam" id="TIGR00945">
    <property type="entry name" value="tatC"/>
    <property type="match status" value="1"/>
</dbReference>
<dbReference type="PATRIC" id="fig|121290.4.peg.2693"/>
<dbReference type="EMBL" id="LMTR01000045">
    <property type="protein sequence ID" value="KWT69374.1"/>
    <property type="molecule type" value="Genomic_DNA"/>
</dbReference>
<name>A0A120CWH7_HYPSL</name>
<dbReference type="GO" id="GO:0065002">
    <property type="term" value="P:intracellular protein transmembrane transport"/>
    <property type="evidence" value="ECO:0007669"/>
    <property type="project" value="TreeGrafter"/>
</dbReference>
<dbReference type="PROSITE" id="PS01218">
    <property type="entry name" value="TATC"/>
    <property type="match status" value="1"/>
</dbReference>
<evidence type="ECO:0000256" key="3">
    <source>
        <dbReference type="ARBA" id="ARBA00022989"/>
    </source>
</evidence>
<dbReference type="PANTHER" id="PTHR30371:SF0">
    <property type="entry name" value="SEC-INDEPENDENT PROTEIN TRANSLOCASE PROTEIN TATC, CHLOROPLASTIC-RELATED"/>
    <property type="match status" value="1"/>
</dbReference>
<evidence type="ECO:0000256" key="4">
    <source>
        <dbReference type="ARBA" id="ARBA00023136"/>
    </source>
</evidence>
<dbReference type="STRING" id="121290.APY04_1457"/>
<feature type="transmembrane region" description="Helical" evidence="5">
    <location>
        <begin position="98"/>
        <end position="119"/>
    </location>
</feature>
<sequence length="273" mass="30155">MTSEVTQAAATAQAQAQRAGQEEIDASKAPLMEHLVELRQRLIYSLIGVGIAFAICFAFAKQIYNLLVLPYQWAHGGTEPIEMIYTAPQEFLFTQMKLALFGAMCISFPIIANQFYKFVAPGLYKNERRAFIPYLIATPFLFLLGAMIVYFLVMPMAMSFFLSMQQTGGPVEIHLQARVSEYLSLIMTLIIGFGVCFQLPVVLTLAARAGLVTAETLKKGRRYAILGITAAAAVLSPPDPFSMLAMMVPTMGLYELSIWAVERAQRKAQSASQ</sequence>
<dbReference type="GO" id="GO:0043953">
    <property type="term" value="P:protein transport by the Tat complex"/>
    <property type="evidence" value="ECO:0007669"/>
    <property type="project" value="UniProtKB-UniRule"/>
</dbReference>
<comment type="function">
    <text evidence="5">Part of the twin-arginine translocation (Tat) system that transports large folded proteins containing a characteristic twin-arginine motif in their signal peptide across membranes. Together with TatB, TatC is part of a receptor directly interacting with Tat signal peptides.</text>
</comment>
<dbReference type="Pfam" id="PF00902">
    <property type="entry name" value="TatC"/>
    <property type="match status" value="1"/>
</dbReference>
<comment type="similarity">
    <text evidence="5">Belongs to the TatC family.</text>
</comment>
<feature type="transmembrane region" description="Helical" evidence="5">
    <location>
        <begin position="42"/>
        <end position="60"/>
    </location>
</feature>
<evidence type="ECO:0000256" key="5">
    <source>
        <dbReference type="HAMAP-Rule" id="MF_00902"/>
    </source>
</evidence>
<dbReference type="Proteomes" id="UP000059074">
    <property type="component" value="Unassembled WGS sequence"/>
</dbReference>
<keyword evidence="5" id="KW-0811">Translocation</keyword>
<accession>A0A120CWH7</accession>
<feature type="transmembrane region" description="Helical" evidence="5">
    <location>
        <begin position="220"/>
        <end position="237"/>
    </location>
</feature>
<keyword evidence="4 5" id="KW-0472">Membrane</keyword>
<protein>
    <recommendedName>
        <fullName evidence="5">Sec-independent protein translocase protein TatC</fullName>
    </recommendedName>
</protein>
<comment type="caution">
    <text evidence="6">The sequence shown here is derived from an EMBL/GenBank/DDBJ whole genome shotgun (WGS) entry which is preliminary data.</text>
</comment>
<dbReference type="OrthoDB" id="9777044at2"/>
<keyword evidence="2 5" id="KW-0812">Transmembrane</keyword>
<dbReference type="InterPro" id="IPR002033">
    <property type="entry name" value="TatC"/>
</dbReference>
<comment type="subcellular location">
    <subcellularLocation>
        <location evidence="5">Cell membrane</location>
        <topology evidence="5">Multi-pass membrane protein</topology>
    </subcellularLocation>
    <subcellularLocation>
        <location evidence="1">Membrane</location>
        <topology evidence="1">Multi-pass membrane protein</topology>
    </subcellularLocation>
</comment>
<comment type="subunit">
    <text evidence="5">The Tat system comprises two distinct complexes: a TatABC complex, containing multiple copies of TatA, TatB and TatC subunits, and a separate TatA complex, containing only TatA subunits. Substrates initially bind to the TatABC complex, which probably triggers association of the separate TatA complex to form the active translocon.</text>
</comment>
<gene>
    <name evidence="5" type="primary">tatC</name>
    <name evidence="6" type="ORF">APY04_1457</name>
</gene>
<keyword evidence="5" id="KW-0813">Transport</keyword>
<keyword evidence="5" id="KW-0653">Protein transport</keyword>
<evidence type="ECO:0000313" key="7">
    <source>
        <dbReference type="Proteomes" id="UP000059074"/>
    </source>
</evidence>